<comment type="caution">
    <text evidence="6">The sequence shown here is derived from an EMBL/GenBank/DDBJ whole genome shotgun (WGS) entry which is preliminary data.</text>
</comment>
<proteinExistence type="predicted"/>
<feature type="chain" id="PRO_5047044404" description="Ricin B lectin domain-containing protein" evidence="4">
    <location>
        <begin position="29"/>
        <end position="607"/>
    </location>
</feature>
<keyword evidence="2" id="KW-0325">Glycoprotein</keyword>
<dbReference type="SMART" id="SM00458">
    <property type="entry name" value="RICIN"/>
    <property type="match status" value="1"/>
</dbReference>
<gene>
    <name evidence="6" type="ORF">GCM10023322_34610</name>
</gene>
<dbReference type="PANTHER" id="PTHR42970">
    <property type="entry name" value="PECTATE LYASE C-RELATED"/>
    <property type="match status" value="1"/>
</dbReference>
<dbReference type="PANTHER" id="PTHR42970:SF1">
    <property type="entry name" value="PECTATE LYASE C-RELATED"/>
    <property type="match status" value="1"/>
</dbReference>
<dbReference type="CDD" id="cd00161">
    <property type="entry name" value="beta-trefoil_Ricin-like"/>
    <property type="match status" value="1"/>
</dbReference>
<dbReference type="PROSITE" id="PS51318">
    <property type="entry name" value="TAT"/>
    <property type="match status" value="1"/>
</dbReference>
<dbReference type="Proteomes" id="UP001501570">
    <property type="component" value="Unassembled WGS sequence"/>
</dbReference>
<dbReference type="Pfam" id="PF14200">
    <property type="entry name" value="RicinB_lectin_2"/>
    <property type="match status" value="2"/>
</dbReference>
<feature type="domain" description="Ricin B lectin" evidence="5">
    <location>
        <begin position="46"/>
        <end position="187"/>
    </location>
</feature>
<accession>A0ABP9RVX6</accession>
<evidence type="ECO:0000256" key="4">
    <source>
        <dbReference type="SAM" id="SignalP"/>
    </source>
</evidence>
<keyword evidence="7" id="KW-1185">Reference proteome</keyword>
<dbReference type="SUPFAM" id="SSF50370">
    <property type="entry name" value="Ricin B-like lectins"/>
    <property type="match status" value="1"/>
</dbReference>
<protein>
    <recommendedName>
        <fullName evidence="5">Ricin B lectin domain-containing protein</fullName>
    </recommendedName>
</protein>
<evidence type="ECO:0000313" key="6">
    <source>
        <dbReference type="EMBL" id="GAA5187082.1"/>
    </source>
</evidence>
<dbReference type="Gene3D" id="2.160.20.10">
    <property type="entry name" value="Single-stranded right-handed beta-helix, Pectin lyase-like"/>
    <property type="match status" value="1"/>
</dbReference>
<evidence type="ECO:0000313" key="7">
    <source>
        <dbReference type="Proteomes" id="UP001501570"/>
    </source>
</evidence>
<dbReference type="PROSITE" id="PS50231">
    <property type="entry name" value="RICIN_B_LECTIN"/>
    <property type="match status" value="1"/>
</dbReference>
<dbReference type="InterPro" id="IPR052063">
    <property type="entry name" value="Polysaccharide_Lyase_1"/>
</dbReference>
<dbReference type="InterPro" id="IPR011050">
    <property type="entry name" value="Pectin_lyase_fold/virulence"/>
</dbReference>
<evidence type="ECO:0000259" key="5">
    <source>
        <dbReference type="SMART" id="SM00458"/>
    </source>
</evidence>
<evidence type="ECO:0000256" key="2">
    <source>
        <dbReference type="ARBA" id="ARBA00023180"/>
    </source>
</evidence>
<name>A0ABP9RVX6_9ACTN</name>
<evidence type="ECO:0000256" key="1">
    <source>
        <dbReference type="ARBA" id="ARBA00022723"/>
    </source>
</evidence>
<dbReference type="InterPro" id="IPR000772">
    <property type="entry name" value="Ricin_B_lectin"/>
</dbReference>
<keyword evidence="1" id="KW-0479">Metal-binding</keyword>
<dbReference type="RefSeq" id="WP_345630753.1">
    <property type="nucleotide sequence ID" value="NZ_BAABJQ010000009.1"/>
</dbReference>
<dbReference type="InterPro" id="IPR006311">
    <property type="entry name" value="TAT_signal"/>
</dbReference>
<evidence type="ECO:0000256" key="3">
    <source>
        <dbReference type="SAM" id="MobiDB-lite"/>
    </source>
</evidence>
<dbReference type="Gene3D" id="2.80.10.50">
    <property type="match status" value="1"/>
</dbReference>
<feature type="region of interest" description="Disordered" evidence="3">
    <location>
        <begin position="545"/>
        <end position="588"/>
    </location>
</feature>
<dbReference type="SUPFAM" id="SSF51126">
    <property type="entry name" value="Pectin lyase-like"/>
    <property type="match status" value="1"/>
</dbReference>
<feature type="compositionally biased region" description="Basic and acidic residues" evidence="3">
    <location>
        <begin position="558"/>
        <end position="572"/>
    </location>
</feature>
<dbReference type="InterPro" id="IPR035992">
    <property type="entry name" value="Ricin_B-like_lectins"/>
</dbReference>
<organism evidence="6 7">
    <name type="scientific">Rugosimonospora acidiphila</name>
    <dbReference type="NCBI Taxonomy" id="556531"/>
    <lineage>
        <taxon>Bacteria</taxon>
        <taxon>Bacillati</taxon>
        <taxon>Actinomycetota</taxon>
        <taxon>Actinomycetes</taxon>
        <taxon>Micromonosporales</taxon>
        <taxon>Micromonosporaceae</taxon>
        <taxon>Rugosimonospora</taxon>
    </lineage>
</organism>
<dbReference type="InterPro" id="IPR012334">
    <property type="entry name" value="Pectin_lyas_fold"/>
</dbReference>
<keyword evidence="4" id="KW-0732">Signal</keyword>
<feature type="signal peptide" evidence="4">
    <location>
        <begin position="1"/>
        <end position="28"/>
    </location>
</feature>
<dbReference type="EMBL" id="BAABJQ010000009">
    <property type="protein sequence ID" value="GAA5187082.1"/>
    <property type="molecule type" value="Genomic_DNA"/>
</dbReference>
<sequence>MSRTQATRSRTRLWGLAAAVATVAAASAAVVVSALPSEAASAPTNGGVYQLAAGASGKCVEVPSGSTASGALLQQAACAAGATRQQWRVVSVGSGVANLVNVNSGMCVDVPSGSTTSGLRLQQWGCGSGQTNQQWTFTASGAAPGKYRVGSVGTGLCVSDLDGSTAGNNPIVQETCSDISRMQWSFNLVSGPTGGPTTGPTSSPPSGPVVAFPGAVGYGASATGGRGDAVYHVTNLNDSGAGSFRDAVSASNRTIVFDVGGYISLSSPVSAKSNLTIAGQTAPGGGIGIMSREVSFDGASNDIVRDVRFRQGDLDPDSSKSGINLLDTTKMIFDHVSIEFAQWNNIDSVGATNITVQNSIDSDPIGQQFAAHTETGPYTWYNDLFANSHNRCPLAKANTEYINNVVYDYQAGYTAGNSSGHFTHDFVGNYFITGPRTTSAGNAYYQMGNQAVYNSGNLLDSNRDGSLNGSTLGLGGGATALAGPWSPLTSGIPTTSAASAYANVVAHSGALPRDQVDTKVMADVTSLGGAGDLWSHQTATGLGNDGYGTISGATAPTDTDRDGMPDSWETRHGLNPNSASDATGDLDHTGYTNLEKYIDGLLDGRYP</sequence>
<reference evidence="7" key="1">
    <citation type="journal article" date="2019" name="Int. J. Syst. Evol. Microbiol.">
        <title>The Global Catalogue of Microorganisms (GCM) 10K type strain sequencing project: providing services to taxonomists for standard genome sequencing and annotation.</title>
        <authorList>
            <consortium name="The Broad Institute Genomics Platform"/>
            <consortium name="The Broad Institute Genome Sequencing Center for Infectious Disease"/>
            <person name="Wu L."/>
            <person name="Ma J."/>
        </authorList>
    </citation>
    <scope>NUCLEOTIDE SEQUENCE [LARGE SCALE GENOMIC DNA]</scope>
    <source>
        <strain evidence="7">JCM 18304</strain>
    </source>
</reference>